<dbReference type="NCBIfam" id="TIGR01930">
    <property type="entry name" value="AcCoA-C-Actrans"/>
    <property type="match status" value="1"/>
</dbReference>
<organism evidence="10 11">
    <name type="scientific">Dietzia aurantiaca</name>
    <dbReference type="NCBI Taxonomy" id="983873"/>
    <lineage>
        <taxon>Bacteria</taxon>
        <taxon>Bacillati</taxon>
        <taxon>Actinomycetota</taxon>
        <taxon>Actinomycetes</taxon>
        <taxon>Mycobacteriales</taxon>
        <taxon>Dietziaceae</taxon>
        <taxon>Dietzia</taxon>
    </lineage>
</organism>
<comment type="caution">
    <text evidence="10">The sequence shown here is derived from an EMBL/GenBank/DDBJ whole genome shotgun (WGS) entry which is preliminary data.</text>
</comment>
<evidence type="ECO:0000256" key="7">
    <source>
        <dbReference type="RuleBase" id="RU003557"/>
    </source>
</evidence>
<dbReference type="EC" id="2.3.1.9" evidence="2"/>
<dbReference type="EMBL" id="JBHSHP010000059">
    <property type="protein sequence ID" value="MFC4756217.1"/>
    <property type="molecule type" value="Genomic_DNA"/>
</dbReference>
<dbReference type="PANTHER" id="PTHR18919:SF107">
    <property type="entry name" value="ACETYL-COA ACETYLTRANSFERASE, CYTOSOLIC"/>
    <property type="match status" value="1"/>
</dbReference>
<dbReference type="PROSITE" id="PS00098">
    <property type="entry name" value="THIOLASE_1"/>
    <property type="match status" value="1"/>
</dbReference>
<evidence type="ECO:0000256" key="2">
    <source>
        <dbReference type="ARBA" id="ARBA00012705"/>
    </source>
</evidence>
<accession>A0ABV9PTW5</accession>
<dbReference type="PANTHER" id="PTHR18919">
    <property type="entry name" value="ACETYL-COA C-ACYLTRANSFERASE"/>
    <property type="match status" value="1"/>
</dbReference>
<dbReference type="CDD" id="cd00751">
    <property type="entry name" value="thiolase"/>
    <property type="match status" value="1"/>
</dbReference>
<dbReference type="Pfam" id="PF02803">
    <property type="entry name" value="Thiolase_C"/>
    <property type="match status" value="1"/>
</dbReference>
<evidence type="ECO:0000313" key="11">
    <source>
        <dbReference type="Proteomes" id="UP001595836"/>
    </source>
</evidence>
<feature type="domain" description="Thiolase N-terminal" evidence="8">
    <location>
        <begin position="9"/>
        <end position="265"/>
    </location>
</feature>
<comment type="similarity">
    <text evidence="1 7">Belongs to the thiolase-like superfamily. Thiolase family.</text>
</comment>
<evidence type="ECO:0000256" key="3">
    <source>
        <dbReference type="ARBA" id="ARBA00022679"/>
    </source>
</evidence>
<reference evidence="11" key="1">
    <citation type="journal article" date="2019" name="Int. J. Syst. Evol. Microbiol.">
        <title>The Global Catalogue of Microorganisms (GCM) 10K type strain sequencing project: providing services to taxonomists for standard genome sequencing and annotation.</title>
        <authorList>
            <consortium name="The Broad Institute Genomics Platform"/>
            <consortium name="The Broad Institute Genome Sequencing Center for Infectious Disease"/>
            <person name="Wu L."/>
            <person name="Ma J."/>
        </authorList>
    </citation>
    <scope>NUCLEOTIDE SEQUENCE [LARGE SCALE GENOMIC DNA]</scope>
    <source>
        <strain evidence="11">JCM 11882</strain>
    </source>
</reference>
<dbReference type="SUPFAM" id="SSF53901">
    <property type="entry name" value="Thiolase-like"/>
    <property type="match status" value="2"/>
</dbReference>
<dbReference type="InterPro" id="IPR020613">
    <property type="entry name" value="Thiolase_CS"/>
</dbReference>
<dbReference type="GO" id="GO:0003985">
    <property type="term" value="F:acetyl-CoA C-acetyltransferase activity"/>
    <property type="evidence" value="ECO:0007669"/>
    <property type="project" value="UniProtKB-EC"/>
</dbReference>
<proteinExistence type="inferred from homology"/>
<feature type="domain" description="Thiolase C-terminal" evidence="9">
    <location>
        <begin position="275"/>
        <end position="394"/>
    </location>
</feature>
<dbReference type="InterPro" id="IPR020615">
    <property type="entry name" value="Thiolase_acyl_enz_int_AS"/>
</dbReference>
<dbReference type="PROSITE" id="PS00099">
    <property type="entry name" value="THIOLASE_3"/>
    <property type="match status" value="1"/>
</dbReference>
<keyword evidence="3 7" id="KW-0808">Transferase</keyword>
<name>A0ABV9PTW5_9ACTN</name>
<dbReference type="InterPro" id="IPR002155">
    <property type="entry name" value="Thiolase"/>
</dbReference>
<evidence type="ECO:0000256" key="5">
    <source>
        <dbReference type="ARBA" id="ARBA00030755"/>
    </source>
</evidence>
<dbReference type="InterPro" id="IPR020617">
    <property type="entry name" value="Thiolase_C"/>
</dbReference>
<dbReference type="RefSeq" id="WP_230928683.1">
    <property type="nucleotide sequence ID" value="NZ_BAABCD010000021.1"/>
</dbReference>
<dbReference type="InterPro" id="IPR020610">
    <property type="entry name" value="Thiolase_AS"/>
</dbReference>
<protein>
    <recommendedName>
        <fullName evidence="6">Probable acetyl-CoA acetyltransferase</fullName>
        <ecNumber evidence="2">2.3.1.9</ecNumber>
    </recommendedName>
    <alternativeName>
        <fullName evidence="5">Acetoacetyl-CoA thiolase</fullName>
    </alternativeName>
</protein>
<dbReference type="PROSITE" id="PS00737">
    <property type="entry name" value="THIOLASE_2"/>
    <property type="match status" value="1"/>
</dbReference>
<evidence type="ECO:0000256" key="6">
    <source>
        <dbReference type="ARBA" id="ARBA00040529"/>
    </source>
</evidence>
<keyword evidence="11" id="KW-1185">Reference proteome</keyword>
<gene>
    <name evidence="10" type="ORF">ACFO7U_15700</name>
</gene>
<evidence type="ECO:0000259" key="9">
    <source>
        <dbReference type="Pfam" id="PF02803"/>
    </source>
</evidence>
<dbReference type="Gene3D" id="3.40.47.10">
    <property type="match status" value="2"/>
</dbReference>
<dbReference type="Proteomes" id="UP001595836">
    <property type="component" value="Unassembled WGS sequence"/>
</dbReference>
<dbReference type="PIRSF" id="PIRSF000429">
    <property type="entry name" value="Ac-CoA_Ac_transf"/>
    <property type="match status" value="1"/>
</dbReference>
<evidence type="ECO:0000256" key="4">
    <source>
        <dbReference type="ARBA" id="ARBA00023315"/>
    </source>
</evidence>
<dbReference type="InterPro" id="IPR020616">
    <property type="entry name" value="Thiolase_N"/>
</dbReference>
<dbReference type="InterPro" id="IPR016039">
    <property type="entry name" value="Thiolase-like"/>
</dbReference>
<evidence type="ECO:0000259" key="8">
    <source>
        <dbReference type="Pfam" id="PF00108"/>
    </source>
</evidence>
<keyword evidence="4 7" id="KW-0012">Acyltransferase</keyword>
<sequence>MTAEPTRTVIVAGARTPFGRLQGGLSSLSAAELGGIAINAALERGGVSGEAVDQVIMGQVLSAGNGQMPARQASLAAGLPKSIDALSINKMCLSGLTAIALADQAIRSGYSEVVVAGGQESMSQAPHLLPKSRNGYKYGSVEVLDHMAYDGLHDVPTDQPMGALTEARNVELEITREHQDEFAAISHQRAAAAWAEGRFADEVVPVTIKGRKGDTVVETDEGVRADSTAESMSKLRPAFAKDGTITAGSSSQISDGASAVIVTSAARAEAEGWPVLAEIVGYGTVAGPDSTLQHQPADAVLDACERAGVAVSDIDLFEFNEAFASVGLHSTRMLDLDADKVNVNGGAIALGHPIGVSGNRVVLTLAMELARRGGGLGAAALCGGGGQGDALLIRVPAAG</sequence>
<dbReference type="Pfam" id="PF00108">
    <property type="entry name" value="Thiolase_N"/>
    <property type="match status" value="1"/>
</dbReference>
<evidence type="ECO:0000313" key="10">
    <source>
        <dbReference type="EMBL" id="MFC4756217.1"/>
    </source>
</evidence>
<evidence type="ECO:0000256" key="1">
    <source>
        <dbReference type="ARBA" id="ARBA00010982"/>
    </source>
</evidence>